<dbReference type="EMBL" id="JACYTN010000016">
    <property type="protein sequence ID" value="MBD8499880.1"/>
    <property type="molecule type" value="Genomic_DNA"/>
</dbReference>
<organism evidence="3 4">
    <name type="scientific">Paenibacillus arenosi</name>
    <dbReference type="NCBI Taxonomy" id="2774142"/>
    <lineage>
        <taxon>Bacteria</taxon>
        <taxon>Bacillati</taxon>
        <taxon>Bacillota</taxon>
        <taxon>Bacilli</taxon>
        <taxon>Bacillales</taxon>
        <taxon>Paenibacillaceae</taxon>
        <taxon>Paenibacillus</taxon>
    </lineage>
</organism>
<keyword evidence="1" id="KW-1133">Transmembrane helix</keyword>
<comment type="caution">
    <text evidence="3">The sequence shown here is derived from an EMBL/GenBank/DDBJ whole genome shotgun (WGS) entry which is preliminary data.</text>
</comment>
<feature type="transmembrane region" description="Helical" evidence="1">
    <location>
        <begin position="12"/>
        <end position="32"/>
    </location>
</feature>
<dbReference type="InterPro" id="IPR053150">
    <property type="entry name" value="Teicoplanin_resist-assoc"/>
</dbReference>
<feature type="domain" description="VanZ-like" evidence="2">
    <location>
        <begin position="17"/>
        <end position="156"/>
    </location>
</feature>
<keyword evidence="4" id="KW-1185">Reference proteome</keyword>
<dbReference type="Pfam" id="PF04892">
    <property type="entry name" value="VanZ"/>
    <property type="match status" value="1"/>
</dbReference>
<name>A0ABR9B340_9BACL</name>
<evidence type="ECO:0000256" key="1">
    <source>
        <dbReference type="SAM" id="Phobius"/>
    </source>
</evidence>
<reference evidence="3 4" key="1">
    <citation type="submission" date="2020-09" db="EMBL/GenBank/DDBJ databases">
        <title>Paenibacillus sp. CAU 1523 isolated from sand of Haeundae Beach.</title>
        <authorList>
            <person name="Kim W."/>
        </authorList>
    </citation>
    <scope>NUCLEOTIDE SEQUENCE [LARGE SCALE GENOMIC DNA]</scope>
    <source>
        <strain evidence="3 4">CAU 1523</strain>
    </source>
</reference>
<dbReference type="RefSeq" id="WP_192026206.1">
    <property type="nucleotide sequence ID" value="NZ_JACYTN010000016.1"/>
</dbReference>
<sequence length="172" mass="19318">MKQTKIMNSHWLLIGAFALYLYTLLKIILFKFHSINLSFMMHQLQSNIEDPHSIIDRLQVGNLVPFKQISENMEGQSMNDFIQVFGNIGLFVPLGIFLTLLLKNKKGTFFIVLVGSLAISLSLESAQLLFSIGNFDVDDLILNTLGGILGHCLIRLRVMEEKSTSKPTCKAS</sequence>
<feature type="transmembrane region" description="Helical" evidence="1">
    <location>
        <begin position="109"/>
        <end position="128"/>
    </location>
</feature>
<proteinExistence type="predicted"/>
<dbReference type="PANTHER" id="PTHR36834:SF2">
    <property type="entry name" value="MEMBRANE PROTEIN"/>
    <property type="match status" value="1"/>
</dbReference>
<dbReference type="InterPro" id="IPR006976">
    <property type="entry name" value="VanZ-like"/>
</dbReference>
<feature type="transmembrane region" description="Helical" evidence="1">
    <location>
        <begin position="81"/>
        <end position="102"/>
    </location>
</feature>
<evidence type="ECO:0000313" key="3">
    <source>
        <dbReference type="EMBL" id="MBD8499880.1"/>
    </source>
</evidence>
<accession>A0ABR9B340</accession>
<dbReference type="PANTHER" id="PTHR36834">
    <property type="entry name" value="MEMBRANE PROTEIN-RELATED"/>
    <property type="match status" value="1"/>
</dbReference>
<dbReference type="Proteomes" id="UP000634529">
    <property type="component" value="Unassembled WGS sequence"/>
</dbReference>
<feature type="transmembrane region" description="Helical" evidence="1">
    <location>
        <begin position="140"/>
        <end position="158"/>
    </location>
</feature>
<evidence type="ECO:0000313" key="4">
    <source>
        <dbReference type="Proteomes" id="UP000634529"/>
    </source>
</evidence>
<protein>
    <submittedName>
        <fullName evidence="3">VanZ family protein</fullName>
    </submittedName>
</protein>
<gene>
    <name evidence="3" type="ORF">IFO66_16420</name>
</gene>
<keyword evidence="1" id="KW-0472">Membrane</keyword>
<keyword evidence="1" id="KW-0812">Transmembrane</keyword>
<evidence type="ECO:0000259" key="2">
    <source>
        <dbReference type="Pfam" id="PF04892"/>
    </source>
</evidence>